<accession>A0AAE3EJQ9</accession>
<protein>
    <submittedName>
        <fullName evidence="1">Uncharacterized protein</fullName>
    </submittedName>
</protein>
<reference evidence="1" key="1">
    <citation type="submission" date="2021-08" db="EMBL/GenBank/DDBJ databases">
        <title>Comparative analyses of Brucepasteria parasyntrophica and Teretinema zuelzerae.</title>
        <authorList>
            <person name="Song Y."/>
            <person name="Brune A."/>
        </authorList>
    </citation>
    <scope>NUCLEOTIDE SEQUENCE</scope>
    <source>
        <strain evidence="1">DSM 1903</strain>
    </source>
</reference>
<name>A0AAE3EJQ9_9SPIR</name>
<dbReference type="AlphaFoldDB" id="A0AAE3EJQ9"/>
<proteinExistence type="predicted"/>
<gene>
    <name evidence="1" type="ORF">K7J14_14995</name>
</gene>
<keyword evidence="2" id="KW-1185">Reference proteome</keyword>
<comment type="caution">
    <text evidence="1">The sequence shown here is derived from an EMBL/GenBank/DDBJ whole genome shotgun (WGS) entry which is preliminary data.</text>
</comment>
<sequence length="149" mass="17189">MEDRTKKEMIQLIALHKERLDKIENKITQELLTKYQVSDFSNISAYAPTGLEEATWQKWIIISLPINAYIYQITLDIKYAVSPIAKIRPNVSINKIEEKYIQGQQSICSNDELIFKSDEINEDEILYNAINAINNFGNGLNIKLTSYNT</sequence>
<dbReference type="RefSeq" id="WP_230758270.1">
    <property type="nucleotide sequence ID" value="NZ_JAINWA010000003.1"/>
</dbReference>
<evidence type="ECO:0000313" key="1">
    <source>
        <dbReference type="EMBL" id="MCD1656004.1"/>
    </source>
</evidence>
<dbReference type="Proteomes" id="UP001198163">
    <property type="component" value="Unassembled WGS sequence"/>
</dbReference>
<organism evidence="1 2">
    <name type="scientific">Teretinema zuelzerae</name>
    <dbReference type="NCBI Taxonomy" id="156"/>
    <lineage>
        <taxon>Bacteria</taxon>
        <taxon>Pseudomonadati</taxon>
        <taxon>Spirochaetota</taxon>
        <taxon>Spirochaetia</taxon>
        <taxon>Spirochaetales</taxon>
        <taxon>Treponemataceae</taxon>
        <taxon>Teretinema</taxon>
    </lineage>
</organism>
<dbReference type="EMBL" id="JAINWA010000003">
    <property type="protein sequence ID" value="MCD1656004.1"/>
    <property type="molecule type" value="Genomic_DNA"/>
</dbReference>
<evidence type="ECO:0000313" key="2">
    <source>
        <dbReference type="Proteomes" id="UP001198163"/>
    </source>
</evidence>